<dbReference type="GO" id="GO:0016114">
    <property type="term" value="P:terpenoid biosynthetic process"/>
    <property type="evidence" value="ECO:0007669"/>
    <property type="project" value="UniProtKB-ARBA"/>
</dbReference>
<dbReference type="SUPFAM" id="SSF48264">
    <property type="entry name" value="Cytochrome P450"/>
    <property type="match status" value="1"/>
</dbReference>
<dbReference type="PANTHER" id="PTHR24296">
    <property type="entry name" value="CYTOCHROME P450"/>
    <property type="match status" value="1"/>
</dbReference>
<accession>A0ABD1HTQ2</accession>
<dbReference type="InterPro" id="IPR002401">
    <property type="entry name" value="Cyt_P450_E_grp-I"/>
</dbReference>
<dbReference type="Gene3D" id="1.10.630.10">
    <property type="entry name" value="Cytochrome P450"/>
    <property type="match status" value="1"/>
</dbReference>
<evidence type="ECO:0000256" key="7">
    <source>
        <dbReference type="PIRSR" id="PIRSR602401-1"/>
    </source>
</evidence>
<gene>
    <name evidence="9" type="ORF">AAHA92_10164</name>
</gene>
<sequence>MAILEFQYQFLLMITPLFVVWYFARRRGKKTPEPTTWPVLGMLPAVLLNLRRIHDYATEVLTVCGGTYRFLGPWFFNIDMLFTCDPANIHHVLSRNFSNYPKGPEFRKIFDVLGDGIFGADFELWEIHRKTTMAQLNHADFNASLERTVWHKVETGLFPILDHFSGGKHLDLQDVFQRFAFDNICKFVLDYDPCTLRTGLPFFPYEKAFSTLAEPLLRRHILPEWLWKMQKWLNVGDERTIAEATVVFDDFIYPRLTSSRSREEDDDSNNKMTILNAFGKVYGETKAIAINGTLREFLKDTTLSLMFAGRDTTSTCLTWLFWLIGQNPTTETKILEEMEAELSLNSKWRPFTAEESHRLVYLHGALCESLRLFPPVALEHKASVSPDILPSGHYLPRNGKLIISFYSVGRMESVWGKDCLEFKPERWITSSGKIKHEPSYKFPAFNAGPRTCLGKVMAFVQMKMVAAAILYGYKVRLLEGHKISPRDSIILHAKEGLKVLLSKRIDGKDVNQ</sequence>
<dbReference type="GO" id="GO:0046872">
    <property type="term" value="F:metal ion binding"/>
    <property type="evidence" value="ECO:0007669"/>
    <property type="project" value="UniProtKB-KW"/>
</dbReference>
<name>A0ABD1HTQ2_SALDI</name>
<evidence type="ECO:0000256" key="6">
    <source>
        <dbReference type="ARBA" id="ARBA00023004"/>
    </source>
</evidence>
<dbReference type="PROSITE" id="PS00086">
    <property type="entry name" value="CYTOCHROME_P450"/>
    <property type="match status" value="1"/>
</dbReference>
<evidence type="ECO:0000256" key="4">
    <source>
        <dbReference type="ARBA" id="ARBA00022723"/>
    </source>
</evidence>
<dbReference type="GO" id="GO:0016712">
    <property type="term" value="F:oxidoreductase activity, acting on paired donors, with incorporation or reduction of molecular oxygen, reduced flavin or flavoprotein as one donor, and incorporation of one atom of oxygen"/>
    <property type="evidence" value="ECO:0007669"/>
    <property type="project" value="UniProtKB-ARBA"/>
</dbReference>
<evidence type="ECO:0000313" key="10">
    <source>
        <dbReference type="Proteomes" id="UP001567538"/>
    </source>
</evidence>
<dbReference type="EMBL" id="JBEAFC010000004">
    <property type="protein sequence ID" value="KAL1559870.1"/>
    <property type="molecule type" value="Genomic_DNA"/>
</dbReference>
<dbReference type="Pfam" id="PF00067">
    <property type="entry name" value="p450"/>
    <property type="match status" value="1"/>
</dbReference>
<dbReference type="GO" id="GO:0016020">
    <property type="term" value="C:membrane"/>
    <property type="evidence" value="ECO:0007669"/>
    <property type="project" value="UniProtKB-SubCell"/>
</dbReference>
<dbReference type="CDD" id="cd11064">
    <property type="entry name" value="CYP86A"/>
    <property type="match status" value="1"/>
</dbReference>
<keyword evidence="6 7" id="KW-0408">Iron</keyword>
<evidence type="ECO:0000256" key="2">
    <source>
        <dbReference type="ARBA" id="ARBA00004167"/>
    </source>
</evidence>
<evidence type="ECO:0000256" key="8">
    <source>
        <dbReference type="RuleBase" id="RU000461"/>
    </source>
</evidence>
<proteinExistence type="inferred from homology"/>
<keyword evidence="8" id="KW-0503">Monooxygenase</keyword>
<keyword evidence="7 8" id="KW-0349">Heme</keyword>
<dbReference type="PRINTS" id="PR00385">
    <property type="entry name" value="P450"/>
</dbReference>
<comment type="cofactor">
    <cofactor evidence="1 7">
        <name>heme</name>
        <dbReference type="ChEBI" id="CHEBI:30413"/>
    </cofactor>
</comment>
<dbReference type="InterPro" id="IPR036396">
    <property type="entry name" value="Cyt_P450_sf"/>
</dbReference>
<organism evidence="9 10">
    <name type="scientific">Salvia divinorum</name>
    <name type="common">Maria pastora</name>
    <name type="synonym">Diviner's sage</name>
    <dbReference type="NCBI Taxonomy" id="28513"/>
    <lineage>
        <taxon>Eukaryota</taxon>
        <taxon>Viridiplantae</taxon>
        <taxon>Streptophyta</taxon>
        <taxon>Embryophyta</taxon>
        <taxon>Tracheophyta</taxon>
        <taxon>Spermatophyta</taxon>
        <taxon>Magnoliopsida</taxon>
        <taxon>eudicotyledons</taxon>
        <taxon>Gunneridae</taxon>
        <taxon>Pentapetalae</taxon>
        <taxon>asterids</taxon>
        <taxon>lamiids</taxon>
        <taxon>Lamiales</taxon>
        <taxon>Lamiaceae</taxon>
        <taxon>Nepetoideae</taxon>
        <taxon>Mentheae</taxon>
        <taxon>Salviinae</taxon>
        <taxon>Salvia</taxon>
        <taxon>Salvia subgen. Calosphace</taxon>
    </lineage>
</organism>
<comment type="subcellular location">
    <subcellularLocation>
        <location evidence="2">Membrane</location>
        <topology evidence="2">Single-pass membrane protein</topology>
    </subcellularLocation>
</comment>
<comment type="caution">
    <text evidence="9">The sequence shown here is derived from an EMBL/GenBank/DDBJ whole genome shotgun (WGS) entry which is preliminary data.</text>
</comment>
<keyword evidence="10" id="KW-1185">Reference proteome</keyword>
<dbReference type="PRINTS" id="PR00463">
    <property type="entry name" value="EP450I"/>
</dbReference>
<evidence type="ECO:0000256" key="1">
    <source>
        <dbReference type="ARBA" id="ARBA00001971"/>
    </source>
</evidence>
<protein>
    <submittedName>
        <fullName evidence="9">Alkane hydroxylase MAH1-like</fullName>
    </submittedName>
</protein>
<keyword evidence="4 7" id="KW-0479">Metal-binding</keyword>
<evidence type="ECO:0000256" key="5">
    <source>
        <dbReference type="ARBA" id="ARBA00023002"/>
    </source>
</evidence>
<dbReference type="AlphaFoldDB" id="A0ABD1HTQ2"/>
<evidence type="ECO:0000313" key="9">
    <source>
        <dbReference type="EMBL" id="KAL1559870.1"/>
    </source>
</evidence>
<dbReference type="InterPro" id="IPR001128">
    <property type="entry name" value="Cyt_P450"/>
</dbReference>
<comment type="similarity">
    <text evidence="3 8">Belongs to the cytochrome P450 family.</text>
</comment>
<feature type="binding site" description="axial binding residue" evidence="7">
    <location>
        <position position="452"/>
    </location>
    <ligand>
        <name>heme</name>
        <dbReference type="ChEBI" id="CHEBI:30413"/>
    </ligand>
    <ligandPart>
        <name>Fe</name>
        <dbReference type="ChEBI" id="CHEBI:18248"/>
    </ligandPart>
</feature>
<dbReference type="InterPro" id="IPR017972">
    <property type="entry name" value="Cyt_P450_CS"/>
</dbReference>
<evidence type="ECO:0000256" key="3">
    <source>
        <dbReference type="ARBA" id="ARBA00010617"/>
    </source>
</evidence>
<dbReference type="Proteomes" id="UP001567538">
    <property type="component" value="Unassembled WGS sequence"/>
</dbReference>
<keyword evidence="5 8" id="KW-0560">Oxidoreductase</keyword>
<reference evidence="9 10" key="1">
    <citation type="submission" date="2024-06" db="EMBL/GenBank/DDBJ databases">
        <title>A chromosome level genome sequence of Diviner's sage (Salvia divinorum).</title>
        <authorList>
            <person name="Ford S.A."/>
            <person name="Ro D.-K."/>
            <person name="Ness R.W."/>
            <person name="Phillips M.A."/>
        </authorList>
    </citation>
    <scope>NUCLEOTIDE SEQUENCE [LARGE SCALE GENOMIC DNA]</scope>
    <source>
        <strain evidence="9">SAF-2024a</strain>
        <tissue evidence="9">Leaf</tissue>
    </source>
</reference>